<proteinExistence type="predicted"/>
<evidence type="ECO:0000256" key="4">
    <source>
        <dbReference type="ARBA" id="ARBA00022741"/>
    </source>
</evidence>
<evidence type="ECO:0000259" key="10">
    <source>
        <dbReference type="Pfam" id="PF13807"/>
    </source>
</evidence>
<dbReference type="EMBL" id="JAAQOM010000001">
    <property type="protein sequence ID" value="NIA52304.1"/>
    <property type="molecule type" value="Genomic_DNA"/>
</dbReference>
<keyword evidence="12" id="KW-1185">Reference proteome</keyword>
<protein>
    <submittedName>
        <fullName evidence="11">Tyrosine protein kinase</fullName>
    </submittedName>
</protein>
<evidence type="ECO:0000313" key="11">
    <source>
        <dbReference type="EMBL" id="NIA52304.1"/>
    </source>
</evidence>
<feature type="coiled-coil region" evidence="8">
    <location>
        <begin position="261"/>
        <end position="288"/>
    </location>
</feature>
<keyword evidence="7" id="KW-0472">Membrane</keyword>
<dbReference type="Gene3D" id="3.40.50.300">
    <property type="entry name" value="P-loop containing nucleotide triphosphate hydrolases"/>
    <property type="match status" value="1"/>
</dbReference>
<dbReference type="InterPro" id="IPR032807">
    <property type="entry name" value="GNVR"/>
</dbReference>
<evidence type="ECO:0000259" key="9">
    <source>
        <dbReference type="Pfam" id="PF02706"/>
    </source>
</evidence>
<keyword evidence="2" id="KW-1003">Cell membrane</keyword>
<evidence type="ECO:0000256" key="6">
    <source>
        <dbReference type="ARBA" id="ARBA00022989"/>
    </source>
</evidence>
<dbReference type="PANTHER" id="PTHR32309">
    <property type="entry name" value="TYROSINE-PROTEIN KINASE"/>
    <property type="match status" value="1"/>
</dbReference>
<dbReference type="Pfam" id="PF23607">
    <property type="entry name" value="WZC_N"/>
    <property type="match status" value="1"/>
</dbReference>
<dbReference type="SUPFAM" id="SSF52540">
    <property type="entry name" value="P-loop containing nucleoside triphosphate hydrolases"/>
    <property type="match status" value="1"/>
</dbReference>
<dbReference type="InterPro" id="IPR003856">
    <property type="entry name" value="LPS_length_determ_N"/>
</dbReference>
<evidence type="ECO:0000256" key="3">
    <source>
        <dbReference type="ARBA" id="ARBA00022692"/>
    </source>
</evidence>
<evidence type="ECO:0000256" key="1">
    <source>
        <dbReference type="ARBA" id="ARBA00004651"/>
    </source>
</evidence>
<dbReference type="Proteomes" id="UP000716322">
    <property type="component" value="Unassembled WGS sequence"/>
</dbReference>
<evidence type="ECO:0000256" key="8">
    <source>
        <dbReference type="SAM" id="Coils"/>
    </source>
</evidence>
<dbReference type="GO" id="GO:0016301">
    <property type="term" value="F:kinase activity"/>
    <property type="evidence" value="ECO:0007669"/>
    <property type="project" value="UniProtKB-KW"/>
</dbReference>
<sequence>MAQHVRLIAGCTAAFLLAALVWLIWTPPVYESSMLFHVEEDSPAAQRNMVSDLSTAFEKKAAPLAEIELLRSRLVVGTVVDQLQLAVASQPRYFPVLGALSARYGGRAAAAVVGGYVWGRQALQPVRFEVPDAWLGESLRLTVLDGQRVRLDDPSGRKVLEGPLGTELEGQGSAGKVRLRIGQLDALPGAQFDIQRRPRQDAVDDLQQALQVNEQGKQSGILDVRLEGTDARLTGRILAAVGQAFAAQNLARKQEEVSNALDFVSQKLPALAKRLEQSEERLRMLRSRYGSIDLAEEARLGLQRAAWQRQRRDELQQKRIDLLTGFTPEHPQVVALDKQLATIDRNLAEQAAYVKSLPLIEQEQGRLQREIQQDSELVGSLGKTAEQLRIVAMGRVSNVRLVDPAQIPQHPVRPRPALTLAWAAVTGLFLGLLAAVMRNSWRGAITDPAVVASMLGRRAMYASIPHSSAVQGRRRGLLAWSAPADPAVEALRSFRAALLYALPHFHNNIVLICSPGAHSGQSFVLSNVAALLGTAGKRVLLLDANLAHGHLHRRFQLAATPGLEDVLAGRVPLDHVVHRQVSDGVDFIARGERSAERSEQLVNVNFGELLETLSSRYDVVLVGSAPVLDSADALTIGSHAGAVFVLTRAGVTRADQLREAVLRLNQAGIAPQGVLCNDLAARLGESRGQAAAREEGGRPNQAARL</sequence>
<dbReference type="CDD" id="cd05387">
    <property type="entry name" value="BY-kinase"/>
    <property type="match status" value="1"/>
</dbReference>
<accession>A0ABX0P6E9</accession>
<keyword evidence="8" id="KW-0175">Coiled coil</keyword>
<name>A0ABX0P6E9_9BURK</name>
<reference evidence="11 12" key="1">
    <citation type="submission" date="2020-03" db="EMBL/GenBank/DDBJ databases">
        <title>Genome sequence of strain Massilia sp. TW-1.</title>
        <authorList>
            <person name="Chaudhary D.K."/>
        </authorList>
    </citation>
    <scope>NUCLEOTIDE SEQUENCE [LARGE SCALE GENOMIC DNA]</scope>
    <source>
        <strain evidence="11 12">TW-1</strain>
    </source>
</reference>
<keyword evidence="11" id="KW-0808">Transferase</keyword>
<dbReference type="InterPro" id="IPR027417">
    <property type="entry name" value="P-loop_NTPase"/>
</dbReference>
<keyword evidence="4" id="KW-0547">Nucleotide-binding</keyword>
<evidence type="ECO:0000313" key="12">
    <source>
        <dbReference type="Proteomes" id="UP000716322"/>
    </source>
</evidence>
<dbReference type="InterPro" id="IPR050445">
    <property type="entry name" value="Bact_polysacc_biosynth/exp"/>
</dbReference>
<dbReference type="PANTHER" id="PTHR32309:SF32">
    <property type="entry name" value="TYROSINE-PROTEIN KINASE ETK-RELATED"/>
    <property type="match status" value="1"/>
</dbReference>
<comment type="caution">
    <text evidence="11">The sequence shown here is derived from an EMBL/GenBank/DDBJ whole genome shotgun (WGS) entry which is preliminary data.</text>
</comment>
<feature type="domain" description="Tyrosine-protein kinase G-rich" evidence="10">
    <location>
        <begin position="361"/>
        <end position="439"/>
    </location>
</feature>
<dbReference type="InterPro" id="IPR005702">
    <property type="entry name" value="Wzc-like_C"/>
</dbReference>
<dbReference type="Pfam" id="PF13807">
    <property type="entry name" value="GNVR"/>
    <property type="match status" value="1"/>
</dbReference>
<dbReference type="Pfam" id="PF02706">
    <property type="entry name" value="Wzz"/>
    <property type="match status" value="1"/>
</dbReference>
<gene>
    <name evidence="11" type="ORF">HAV22_01380</name>
</gene>
<organism evidence="11 12">
    <name type="scientific">Telluria antibiotica</name>
    <dbReference type="NCBI Taxonomy" id="2717319"/>
    <lineage>
        <taxon>Bacteria</taxon>
        <taxon>Pseudomonadati</taxon>
        <taxon>Pseudomonadota</taxon>
        <taxon>Betaproteobacteria</taxon>
        <taxon>Burkholderiales</taxon>
        <taxon>Oxalobacteraceae</taxon>
        <taxon>Telluria group</taxon>
        <taxon>Telluria</taxon>
    </lineage>
</organism>
<evidence type="ECO:0000256" key="5">
    <source>
        <dbReference type="ARBA" id="ARBA00022840"/>
    </source>
</evidence>
<keyword evidence="3" id="KW-0812">Transmembrane</keyword>
<feature type="domain" description="Polysaccharide chain length determinant N-terminal" evidence="9">
    <location>
        <begin position="3"/>
        <end position="83"/>
    </location>
</feature>
<keyword evidence="5" id="KW-0067">ATP-binding</keyword>
<evidence type="ECO:0000256" key="7">
    <source>
        <dbReference type="ARBA" id="ARBA00023136"/>
    </source>
</evidence>
<keyword evidence="6" id="KW-1133">Transmembrane helix</keyword>
<keyword evidence="11" id="KW-0418">Kinase</keyword>
<evidence type="ECO:0000256" key="2">
    <source>
        <dbReference type="ARBA" id="ARBA00022475"/>
    </source>
</evidence>
<comment type="subcellular location">
    <subcellularLocation>
        <location evidence="1">Cell membrane</location>
        <topology evidence="1">Multi-pass membrane protein</topology>
    </subcellularLocation>
</comment>